<gene>
    <name evidence="5" type="ORF">F5X68DRAFT_148844</name>
</gene>
<organism evidence="5 6">
    <name type="scientific">Plectosphaerella plurivora</name>
    <dbReference type="NCBI Taxonomy" id="936078"/>
    <lineage>
        <taxon>Eukaryota</taxon>
        <taxon>Fungi</taxon>
        <taxon>Dikarya</taxon>
        <taxon>Ascomycota</taxon>
        <taxon>Pezizomycotina</taxon>
        <taxon>Sordariomycetes</taxon>
        <taxon>Hypocreomycetidae</taxon>
        <taxon>Glomerellales</taxon>
        <taxon>Plectosphaerellaceae</taxon>
        <taxon>Plectosphaerella</taxon>
    </lineage>
</organism>
<feature type="compositionally biased region" description="Low complexity" evidence="4">
    <location>
        <begin position="250"/>
        <end position="268"/>
    </location>
</feature>
<evidence type="ECO:0000256" key="3">
    <source>
        <dbReference type="ARBA" id="ARBA00022694"/>
    </source>
</evidence>
<dbReference type="OrthoDB" id="17948at2759"/>
<dbReference type="SUPFAM" id="SSF89550">
    <property type="entry name" value="PHP domain-like"/>
    <property type="match status" value="1"/>
</dbReference>
<keyword evidence="3" id="KW-0819">tRNA processing</keyword>
<dbReference type="GO" id="GO:0003723">
    <property type="term" value="F:RNA binding"/>
    <property type="evidence" value="ECO:0007669"/>
    <property type="project" value="TreeGrafter"/>
</dbReference>
<dbReference type="PANTHER" id="PTHR13031">
    <property type="entry name" value="RIBONUCLEASE P SUBUNIT P30"/>
    <property type="match status" value="1"/>
</dbReference>
<proteinExistence type="inferred from homology"/>
<evidence type="ECO:0000256" key="2">
    <source>
        <dbReference type="ARBA" id="ARBA00007331"/>
    </source>
</evidence>
<feature type="region of interest" description="Disordered" evidence="4">
    <location>
        <begin position="250"/>
        <end position="320"/>
    </location>
</feature>
<dbReference type="InterPro" id="IPR002738">
    <property type="entry name" value="RNase_P_p30"/>
</dbReference>
<evidence type="ECO:0000256" key="4">
    <source>
        <dbReference type="SAM" id="MobiDB-lite"/>
    </source>
</evidence>
<dbReference type="EMBL" id="JAGSXJ010000004">
    <property type="protein sequence ID" value="KAH6692347.1"/>
    <property type="molecule type" value="Genomic_DNA"/>
</dbReference>
<sequence length="320" mass="34130">MLYDLNIPWTQVLDRTDLEQTLAFSASLGYNVVALNHTISPPIPPQITNPLPKFDETPASASSPTSRLPTILRRATVLLDDPSQNFRISALASHYDILAVRPTTERAFSNACLNPSECSIISLDLSQRFAFHFRPKPCMAAVSRGVRFEVCYAHALGPNPAARALFIANLASLVRATRGRGIIISSEARSALALRAPADVANLLSIWGLPKEKGMEGMGPGPRGVVVNERLKRSSYKGVVNIVEIAPRPQRPAGAAASGSEDAAAGAENRGAGSKAARQQKRKNDELTGASHASGGAGGQQTISRRQAKKQKQQQAAGKP</sequence>
<dbReference type="PANTHER" id="PTHR13031:SF0">
    <property type="entry name" value="RIBONUCLEASE P PROTEIN SUBUNIT P30"/>
    <property type="match status" value="1"/>
</dbReference>
<evidence type="ECO:0000313" key="6">
    <source>
        <dbReference type="Proteomes" id="UP000770015"/>
    </source>
</evidence>
<name>A0A9P8VHP0_9PEZI</name>
<evidence type="ECO:0000313" key="5">
    <source>
        <dbReference type="EMBL" id="KAH6692347.1"/>
    </source>
</evidence>
<comment type="similarity">
    <text evidence="2">Belongs to the eukaryotic/archaeal RNase P protein component 3 family.</text>
</comment>
<dbReference type="Proteomes" id="UP000770015">
    <property type="component" value="Unassembled WGS sequence"/>
</dbReference>
<reference evidence="5" key="1">
    <citation type="journal article" date="2021" name="Nat. Commun.">
        <title>Genetic determinants of endophytism in the Arabidopsis root mycobiome.</title>
        <authorList>
            <person name="Mesny F."/>
            <person name="Miyauchi S."/>
            <person name="Thiergart T."/>
            <person name="Pickel B."/>
            <person name="Atanasova L."/>
            <person name="Karlsson M."/>
            <person name="Huettel B."/>
            <person name="Barry K.W."/>
            <person name="Haridas S."/>
            <person name="Chen C."/>
            <person name="Bauer D."/>
            <person name="Andreopoulos W."/>
            <person name="Pangilinan J."/>
            <person name="LaButti K."/>
            <person name="Riley R."/>
            <person name="Lipzen A."/>
            <person name="Clum A."/>
            <person name="Drula E."/>
            <person name="Henrissat B."/>
            <person name="Kohler A."/>
            <person name="Grigoriev I.V."/>
            <person name="Martin F.M."/>
            <person name="Hacquard S."/>
        </authorList>
    </citation>
    <scope>NUCLEOTIDE SEQUENCE</scope>
    <source>
        <strain evidence="5">MPI-SDFR-AT-0117</strain>
    </source>
</reference>
<evidence type="ECO:0000256" key="1">
    <source>
        <dbReference type="ARBA" id="ARBA00004123"/>
    </source>
</evidence>
<dbReference type="GO" id="GO:0005655">
    <property type="term" value="C:nucleolar ribonuclease P complex"/>
    <property type="evidence" value="ECO:0007669"/>
    <property type="project" value="TreeGrafter"/>
</dbReference>
<comment type="caution">
    <text evidence="5">The sequence shown here is derived from an EMBL/GenBank/DDBJ whole genome shotgun (WGS) entry which is preliminary data.</text>
</comment>
<accession>A0A9P8VHP0</accession>
<dbReference type="AlphaFoldDB" id="A0A9P8VHP0"/>
<dbReference type="InterPro" id="IPR016195">
    <property type="entry name" value="Pol/histidinol_Pase-like"/>
</dbReference>
<protein>
    <submittedName>
        <fullName evidence="5">RNase P subunit p30</fullName>
    </submittedName>
</protein>
<keyword evidence="6" id="KW-1185">Reference proteome</keyword>
<comment type="subcellular location">
    <subcellularLocation>
        <location evidence="1">Nucleus</location>
    </subcellularLocation>
</comment>
<dbReference type="Pfam" id="PF01876">
    <property type="entry name" value="RNase_P_p30"/>
    <property type="match status" value="1"/>
</dbReference>
<dbReference type="Gene3D" id="3.20.20.140">
    <property type="entry name" value="Metal-dependent hydrolases"/>
    <property type="match status" value="1"/>
</dbReference>
<dbReference type="GO" id="GO:0008033">
    <property type="term" value="P:tRNA processing"/>
    <property type="evidence" value="ECO:0007669"/>
    <property type="project" value="UniProtKB-KW"/>
</dbReference>